<dbReference type="EMBL" id="JAXUIC010000009">
    <property type="protein sequence ID" value="KAK4570744.1"/>
    <property type="molecule type" value="Genomic_DNA"/>
</dbReference>
<keyword evidence="3" id="KW-1185">Reference proteome</keyword>
<evidence type="ECO:0000313" key="3">
    <source>
        <dbReference type="Proteomes" id="UP001324115"/>
    </source>
</evidence>
<dbReference type="Proteomes" id="UP001324115">
    <property type="component" value="Unassembled WGS sequence"/>
</dbReference>
<dbReference type="AlphaFoldDB" id="A0AAN7EGU7"/>
<accession>A0AAN7EGU7</accession>
<protein>
    <submittedName>
        <fullName evidence="2">Uncharacterized protein</fullName>
    </submittedName>
</protein>
<proteinExistence type="predicted"/>
<gene>
    <name evidence="2" type="ORF">RGQ29_029550</name>
</gene>
<feature type="compositionally biased region" description="Basic and acidic residues" evidence="1">
    <location>
        <begin position="36"/>
        <end position="47"/>
    </location>
</feature>
<feature type="region of interest" description="Disordered" evidence="1">
    <location>
        <begin position="25"/>
        <end position="59"/>
    </location>
</feature>
<dbReference type="InterPro" id="IPR038898">
    <property type="entry name" value="BROX"/>
</dbReference>
<name>A0AAN7EGU7_QUERU</name>
<evidence type="ECO:0000256" key="1">
    <source>
        <dbReference type="SAM" id="MobiDB-lite"/>
    </source>
</evidence>
<comment type="caution">
    <text evidence="2">The sequence shown here is derived from an EMBL/GenBank/DDBJ whole genome shotgun (WGS) entry which is preliminary data.</text>
</comment>
<evidence type="ECO:0000313" key="2">
    <source>
        <dbReference type="EMBL" id="KAK4570744.1"/>
    </source>
</evidence>
<dbReference type="PANTHER" id="PTHR23032">
    <property type="entry name" value="BRO1 DOMAIN-CONTAINING PROTEIN BROX"/>
    <property type="match status" value="1"/>
</dbReference>
<dbReference type="PANTHER" id="PTHR23032:SF13">
    <property type="entry name" value="BRO1 DOMAIN-CONTAINING PROTEIN BROX"/>
    <property type="match status" value="1"/>
</dbReference>
<organism evidence="2 3">
    <name type="scientific">Quercus rubra</name>
    <name type="common">Northern red oak</name>
    <name type="synonym">Quercus borealis</name>
    <dbReference type="NCBI Taxonomy" id="3512"/>
    <lineage>
        <taxon>Eukaryota</taxon>
        <taxon>Viridiplantae</taxon>
        <taxon>Streptophyta</taxon>
        <taxon>Embryophyta</taxon>
        <taxon>Tracheophyta</taxon>
        <taxon>Spermatophyta</taxon>
        <taxon>Magnoliopsida</taxon>
        <taxon>eudicotyledons</taxon>
        <taxon>Gunneridae</taxon>
        <taxon>Pentapetalae</taxon>
        <taxon>rosids</taxon>
        <taxon>fabids</taxon>
        <taxon>Fagales</taxon>
        <taxon>Fagaceae</taxon>
        <taxon>Quercus</taxon>
    </lineage>
</organism>
<reference evidence="2 3" key="1">
    <citation type="journal article" date="2023" name="G3 (Bethesda)">
        <title>A haplotype-resolved chromosome-scale genome for Quercus rubra L. provides insights into the genetics of adaptive traits for red oak species.</title>
        <authorList>
            <person name="Kapoor B."/>
            <person name="Jenkins J."/>
            <person name="Schmutz J."/>
            <person name="Zhebentyayeva T."/>
            <person name="Kuelheim C."/>
            <person name="Coggeshall M."/>
            <person name="Heim C."/>
            <person name="Lasky J.R."/>
            <person name="Leites L."/>
            <person name="Islam-Faridi N."/>
            <person name="Romero-Severson J."/>
            <person name="DeLeo V.L."/>
            <person name="Lucas S.M."/>
            <person name="Lazic D."/>
            <person name="Gailing O."/>
            <person name="Carlson J."/>
            <person name="Staton M."/>
        </authorList>
    </citation>
    <scope>NUCLEOTIDE SEQUENCE [LARGE SCALE GENOMIC DNA]</scope>
    <source>
        <strain evidence="2">Pseudo-F2</strain>
    </source>
</reference>
<sequence>MRKRSIRLWRKTSVLRQPIDASHVDNIKFPPKSLSKHTENRERRNNSDKSSPPQPSLFHLCLLNPPPHHTPELTATEFAGAVRENELRKPIFHLCLPKSPPHHTPKLTTTEVAGAVRGAWKHTGASVSHDPKETGMSNAWYEVLSVLHLMAMLSLSQANLLLLPRTSADGYQPKVSEGDY</sequence>